<reference evidence="2 3" key="1">
    <citation type="submission" date="2018-03" db="EMBL/GenBank/DDBJ databases">
        <title>Brevisbacillus phylogenomics.</title>
        <authorList>
            <person name="Dunlap C."/>
        </authorList>
    </citation>
    <scope>NUCLEOTIDE SEQUENCE [LARGE SCALE GENOMIC DNA]</scope>
    <source>
        <strain evidence="2 3">NRRL NRS-1210</strain>
    </source>
</reference>
<dbReference type="AlphaFoldDB" id="A0A2P7VDB8"/>
<evidence type="ECO:0000256" key="1">
    <source>
        <dbReference type="SAM" id="SignalP"/>
    </source>
</evidence>
<dbReference type="OrthoDB" id="2467183at2"/>
<gene>
    <name evidence="2" type="ORF">C7R93_08870</name>
</gene>
<comment type="caution">
    <text evidence="2">The sequence shown here is derived from an EMBL/GenBank/DDBJ whole genome shotgun (WGS) entry which is preliminary data.</text>
</comment>
<evidence type="ECO:0000313" key="2">
    <source>
        <dbReference type="EMBL" id="PSJ97224.1"/>
    </source>
</evidence>
<organism evidence="2 3">
    <name type="scientific">Brevibacillus fortis</name>
    <dbReference type="NCBI Taxonomy" id="2126352"/>
    <lineage>
        <taxon>Bacteria</taxon>
        <taxon>Bacillati</taxon>
        <taxon>Bacillota</taxon>
        <taxon>Bacilli</taxon>
        <taxon>Bacillales</taxon>
        <taxon>Paenibacillaceae</taxon>
        <taxon>Brevibacillus</taxon>
    </lineage>
</organism>
<dbReference type="EMBL" id="PXZM01000012">
    <property type="protein sequence ID" value="PSJ97224.1"/>
    <property type="molecule type" value="Genomic_DNA"/>
</dbReference>
<sequence length="209" mass="23261">MNIKKLSFATLLLSSLVVSGAGSALAVSQGETIKIGNLKIVERVYENPVEYDFTDALTKSDSSKIGPLGNDMTGKVYEMSKKDLYKSKSYEADIENDSNENDSFSRKVTRKTFLTGKIGVEAETKVNWRIIEGKVGINAEVSFGEEDIIETTHSWVIPKRTITTVEYGSKAVKTTGSLNEYFQGRVVDSNYVNVKYSYKEYSSKKSKDL</sequence>
<protein>
    <submittedName>
        <fullName evidence="2">Uncharacterized protein</fullName>
    </submittedName>
</protein>
<feature type="signal peptide" evidence="1">
    <location>
        <begin position="1"/>
        <end position="26"/>
    </location>
</feature>
<accession>A0A2P7VDB8</accession>
<dbReference type="RefSeq" id="WP_106838484.1">
    <property type="nucleotide sequence ID" value="NZ_JBCNIW010000019.1"/>
</dbReference>
<keyword evidence="3" id="KW-1185">Reference proteome</keyword>
<dbReference type="Proteomes" id="UP000240419">
    <property type="component" value="Unassembled WGS sequence"/>
</dbReference>
<name>A0A2P7VDB8_9BACL</name>
<evidence type="ECO:0000313" key="3">
    <source>
        <dbReference type="Proteomes" id="UP000240419"/>
    </source>
</evidence>
<proteinExistence type="predicted"/>
<keyword evidence="1" id="KW-0732">Signal</keyword>
<feature type="chain" id="PRO_5015137474" evidence="1">
    <location>
        <begin position="27"/>
        <end position="209"/>
    </location>
</feature>